<reference evidence="3" key="1">
    <citation type="submission" date="2014-11" db="EMBL/GenBank/DDBJ databases">
        <authorList>
            <person name="Geib S."/>
        </authorList>
    </citation>
    <scope>NUCLEOTIDE SEQUENCE</scope>
</reference>
<feature type="compositionally biased region" description="Low complexity" evidence="1">
    <location>
        <begin position="81"/>
        <end position="104"/>
    </location>
</feature>
<evidence type="ECO:0000256" key="1">
    <source>
        <dbReference type="SAM" id="MobiDB-lite"/>
    </source>
</evidence>
<proteinExistence type="predicted"/>
<dbReference type="AlphaFoldDB" id="A0A0A1WNH2"/>
<feature type="region of interest" description="Disordered" evidence="1">
    <location>
        <begin position="81"/>
        <end position="112"/>
    </location>
</feature>
<name>A0A0A1WNH2_ZEUCU</name>
<feature type="transmembrane region" description="Helical" evidence="2">
    <location>
        <begin position="119"/>
        <end position="141"/>
    </location>
</feature>
<organism evidence="3">
    <name type="scientific">Zeugodacus cucurbitae</name>
    <name type="common">Melon fruit fly</name>
    <name type="synonym">Bactrocera cucurbitae</name>
    <dbReference type="NCBI Taxonomy" id="28588"/>
    <lineage>
        <taxon>Eukaryota</taxon>
        <taxon>Metazoa</taxon>
        <taxon>Ecdysozoa</taxon>
        <taxon>Arthropoda</taxon>
        <taxon>Hexapoda</taxon>
        <taxon>Insecta</taxon>
        <taxon>Pterygota</taxon>
        <taxon>Neoptera</taxon>
        <taxon>Endopterygota</taxon>
        <taxon>Diptera</taxon>
        <taxon>Brachycera</taxon>
        <taxon>Muscomorpha</taxon>
        <taxon>Tephritoidea</taxon>
        <taxon>Tephritidae</taxon>
        <taxon>Zeugodacus</taxon>
        <taxon>Zeugodacus</taxon>
    </lineage>
</organism>
<keyword evidence="2" id="KW-1133">Transmembrane helix</keyword>
<dbReference type="EMBL" id="GBXI01014329">
    <property type="protein sequence ID" value="JAC99962.1"/>
    <property type="molecule type" value="Transcribed_RNA"/>
</dbReference>
<keyword evidence="2" id="KW-0472">Membrane</keyword>
<feature type="non-terminal residue" evidence="3">
    <location>
        <position position="1"/>
    </location>
</feature>
<keyword evidence="2" id="KW-0812">Transmembrane</keyword>
<gene>
    <name evidence="3" type="ORF">g.20895</name>
</gene>
<evidence type="ECO:0000256" key="2">
    <source>
        <dbReference type="SAM" id="Phobius"/>
    </source>
</evidence>
<evidence type="ECO:0000313" key="3">
    <source>
        <dbReference type="EMBL" id="JAC99962.1"/>
    </source>
</evidence>
<protein>
    <submittedName>
        <fullName evidence="3">Uncharacterized protein</fullName>
    </submittedName>
</protein>
<reference evidence="3" key="2">
    <citation type="journal article" date="2015" name="Gigascience">
        <title>Reconstructing a comprehensive transcriptome assembly of a white-pupal translocated strain of the pest fruit fly Bactrocera cucurbitae.</title>
        <authorList>
            <person name="Sim S.B."/>
            <person name="Calla B."/>
            <person name="Hall B."/>
            <person name="DeRego T."/>
            <person name="Geib S.M."/>
        </authorList>
    </citation>
    <scope>NUCLEOTIDE SEQUENCE</scope>
</reference>
<accession>A0A0A1WNH2</accession>
<sequence length="145" mass="16148">TMVPRCEGDICYCIEGTHEESFNGRKYCATDSTEPCNEYAVRLSPDVCECIAGYHFRDDERTVCIPDETIEPADKEPIIPTTTTTQRTNMTTTTTATTPTTTTTQSDRSGESEIPSNTVYIYVGIIVLVITALILIALLWLQLKR</sequence>